<reference evidence="2" key="1">
    <citation type="submission" date="2019-08" db="EMBL/GenBank/DDBJ databases">
        <authorList>
            <person name="Kucharzyk K."/>
            <person name="Murdoch R.W."/>
            <person name="Higgins S."/>
            <person name="Loffler F."/>
        </authorList>
    </citation>
    <scope>NUCLEOTIDE SEQUENCE</scope>
</reference>
<dbReference type="Pfam" id="PF22564">
    <property type="entry name" value="HAAS"/>
    <property type="match status" value="1"/>
</dbReference>
<proteinExistence type="predicted"/>
<keyword evidence="1" id="KW-0472">Membrane</keyword>
<comment type="caution">
    <text evidence="2">The sequence shown here is derived from an EMBL/GenBank/DDBJ whole genome shotgun (WGS) entry which is preliminary data.</text>
</comment>
<accession>A0A645DCN9</accession>
<evidence type="ECO:0000256" key="1">
    <source>
        <dbReference type="SAM" id="Phobius"/>
    </source>
</evidence>
<feature type="transmembrane region" description="Helical" evidence="1">
    <location>
        <begin position="104"/>
        <end position="122"/>
    </location>
</feature>
<evidence type="ECO:0008006" key="3">
    <source>
        <dbReference type="Google" id="ProtNLM"/>
    </source>
</evidence>
<keyword evidence="1" id="KW-1133">Transmembrane helix</keyword>
<sequence>MKKNEFLNMLMSELKKNNVAETDDIISEYEQHFAFKIADGFSEEEISAKLGNPVTLASQFESNSKAEKNYSKKIPTIIGLAFADIFAGIFIALLFAWEAILASVSLSFAAISICLFGGFNIYSLIPVMPYGCGLIFALSLAALAVLAAAGCIYFALFVRQIIRAYVRFHHNAISLASGNAALPPLAIHPQLCTKTKRRIRSITLFSLAIFASCFVLGMIVSMLSSGALGFWHAWGWFVQ</sequence>
<gene>
    <name evidence="2" type="ORF">SDC9_134080</name>
</gene>
<organism evidence="2">
    <name type="scientific">bioreactor metagenome</name>
    <dbReference type="NCBI Taxonomy" id="1076179"/>
    <lineage>
        <taxon>unclassified sequences</taxon>
        <taxon>metagenomes</taxon>
        <taxon>ecological metagenomes</taxon>
    </lineage>
</organism>
<name>A0A645DCN9_9ZZZZ</name>
<evidence type="ECO:0000313" key="2">
    <source>
        <dbReference type="EMBL" id="MPM86987.1"/>
    </source>
</evidence>
<feature type="transmembrane region" description="Helical" evidence="1">
    <location>
        <begin position="134"/>
        <end position="158"/>
    </location>
</feature>
<feature type="transmembrane region" description="Helical" evidence="1">
    <location>
        <begin position="77"/>
        <end position="97"/>
    </location>
</feature>
<protein>
    <recommendedName>
        <fullName evidence="3">DUF1700 domain-containing protein</fullName>
    </recommendedName>
</protein>
<keyword evidence="1" id="KW-0812">Transmembrane</keyword>
<dbReference type="EMBL" id="VSSQ01034908">
    <property type="protein sequence ID" value="MPM86987.1"/>
    <property type="molecule type" value="Genomic_DNA"/>
</dbReference>
<feature type="transmembrane region" description="Helical" evidence="1">
    <location>
        <begin position="204"/>
        <end position="234"/>
    </location>
</feature>
<dbReference type="AlphaFoldDB" id="A0A645DCN9"/>